<dbReference type="InterPro" id="IPR015940">
    <property type="entry name" value="UBA"/>
</dbReference>
<dbReference type="GO" id="GO:0000813">
    <property type="term" value="C:ESCRT I complex"/>
    <property type="evidence" value="ECO:0007669"/>
    <property type="project" value="InterPro"/>
</dbReference>
<dbReference type="EMBL" id="UYJE01005144">
    <property type="protein sequence ID" value="VDI34382.1"/>
    <property type="molecule type" value="Genomic_DNA"/>
</dbReference>
<evidence type="ECO:0008006" key="6">
    <source>
        <dbReference type="Google" id="ProtNLM"/>
    </source>
</evidence>
<dbReference type="InterPro" id="IPR042575">
    <property type="entry name" value="UBAP1_C"/>
</dbReference>
<feature type="compositionally biased region" description="Polar residues" evidence="1">
    <location>
        <begin position="259"/>
        <end position="293"/>
    </location>
</feature>
<name>A0A8B6EI46_MYTGA</name>
<dbReference type="InterPro" id="IPR038870">
    <property type="entry name" value="UBAP1"/>
</dbReference>
<feature type="domain" description="UMA" evidence="3">
    <location>
        <begin position="21"/>
        <end position="64"/>
    </location>
</feature>
<feature type="domain" description="UBA" evidence="2">
    <location>
        <begin position="601"/>
        <end position="647"/>
    </location>
</feature>
<dbReference type="CDD" id="cd14316">
    <property type="entry name" value="UBA2_UBAP1_like"/>
    <property type="match status" value="1"/>
</dbReference>
<evidence type="ECO:0000313" key="5">
    <source>
        <dbReference type="Proteomes" id="UP000596742"/>
    </source>
</evidence>
<dbReference type="GO" id="GO:0043162">
    <property type="term" value="P:ubiquitin-dependent protein catabolic process via the multivesicular body sorting pathway"/>
    <property type="evidence" value="ECO:0007669"/>
    <property type="project" value="InterPro"/>
</dbReference>
<dbReference type="InterPro" id="IPR023340">
    <property type="entry name" value="UMA"/>
</dbReference>
<sequence length="647" mass="71860">MAYRTVEREASFAFGSTSSCLDGVPFTISSQFQVPNKVRLQADFLRSPKHAREEYNFEIEEGVMKWAEERERAIERERQIQAQKRLEEEIQAGKVNSGPIRITQEESDSEPEDEWLKSKSQNSNIPGGPQNIAREKPKPPPRPPQPRGPVISNGILTPIPISSANNDKTVSGPSKPVDVTLFETEDNPFDMFERQTLNDLEELKNVFQCTNQTTSVTSTEPVNNTQQTLGNTSSQFSGNGQTTVTGNSQMPGDNYENVHFSNGQGPSGTCVSRGANINNAFSSSPEPTDNNGDYVTLKTESDQPNNSSQMDFNKLPPVPPRRFLVSNDPLPPINYQSDRSAIANQPVQQMTANGTNYGNFNSVEPNPFALDTFTNAQATEYENTNRPYFKPLDTDIPSYENIDIQSERVVFSKKSESSLSHESLLKTASKTNTSSYVNVTPAAPFNDSSIRNAKSTPDIVKTVNGVENSSEVFDRAPFPLSKSPPYRPSSQQDLIKQNLYVDLPSWNKYSPLPSPSGASNNSSSDFASPSEVDPYLKLTPELQGVVNNLVGMGFSRPRVARAVEHFGCDEKEIVDHLFNVDKMTEAGYDTYQSELALVLHKNDKQKAEAYLKMFKQFQELGFSGDRIKEALVKFENDGDKALDYLTT</sequence>
<feature type="compositionally biased region" description="Polar residues" evidence="1">
    <location>
        <begin position="215"/>
        <end position="251"/>
    </location>
</feature>
<accession>A0A8B6EI46</accession>
<evidence type="ECO:0000313" key="4">
    <source>
        <dbReference type="EMBL" id="VDI34382.1"/>
    </source>
</evidence>
<feature type="compositionally biased region" description="Polar residues" evidence="1">
    <location>
        <begin position="302"/>
        <end position="311"/>
    </location>
</feature>
<evidence type="ECO:0000259" key="3">
    <source>
        <dbReference type="PROSITE" id="PS51497"/>
    </source>
</evidence>
<feature type="region of interest" description="Disordered" evidence="1">
    <location>
        <begin position="90"/>
        <end position="174"/>
    </location>
</feature>
<organism evidence="4 5">
    <name type="scientific">Mytilus galloprovincialis</name>
    <name type="common">Mediterranean mussel</name>
    <dbReference type="NCBI Taxonomy" id="29158"/>
    <lineage>
        <taxon>Eukaryota</taxon>
        <taxon>Metazoa</taxon>
        <taxon>Spiralia</taxon>
        <taxon>Lophotrochozoa</taxon>
        <taxon>Mollusca</taxon>
        <taxon>Bivalvia</taxon>
        <taxon>Autobranchia</taxon>
        <taxon>Pteriomorphia</taxon>
        <taxon>Mytilida</taxon>
        <taxon>Mytiloidea</taxon>
        <taxon>Mytilidae</taxon>
        <taxon>Mytilinae</taxon>
        <taxon>Mytilus</taxon>
    </lineage>
</organism>
<dbReference type="AlphaFoldDB" id="A0A8B6EI46"/>
<comment type="caution">
    <text evidence="4">The sequence shown here is derived from an EMBL/GenBank/DDBJ whole genome shotgun (WGS) entry which is preliminary data.</text>
</comment>
<proteinExistence type="predicted"/>
<protein>
    <recommendedName>
        <fullName evidence="6">UBA domain-containing protein</fullName>
    </recommendedName>
</protein>
<gene>
    <name evidence="4" type="ORF">MGAL_10B001698</name>
</gene>
<dbReference type="PROSITE" id="PS50030">
    <property type="entry name" value="UBA"/>
    <property type="match status" value="2"/>
</dbReference>
<dbReference type="PANTHER" id="PTHR15960">
    <property type="entry name" value="LD44032P"/>
    <property type="match status" value="1"/>
</dbReference>
<dbReference type="OrthoDB" id="2018023at2759"/>
<dbReference type="PROSITE" id="PS51497">
    <property type="entry name" value="UMA"/>
    <property type="match status" value="1"/>
</dbReference>
<feature type="region of interest" description="Disordered" evidence="1">
    <location>
        <begin position="215"/>
        <end position="317"/>
    </location>
</feature>
<dbReference type="GO" id="GO:0043130">
    <property type="term" value="F:ubiquitin binding"/>
    <property type="evidence" value="ECO:0007669"/>
    <property type="project" value="InterPro"/>
</dbReference>
<dbReference type="Proteomes" id="UP000596742">
    <property type="component" value="Unassembled WGS sequence"/>
</dbReference>
<evidence type="ECO:0000259" key="2">
    <source>
        <dbReference type="PROSITE" id="PS50030"/>
    </source>
</evidence>
<feature type="compositionally biased region" description="Polar residues" evidence="1">
    <location>
        <begin position="160"/>
        <end position="172"/>
    </location>
</feature>
<dbReference type="SUPFAM" id="SSF46934">
    <property type="entry name" value="UBA-like"/>
    <property type="match status" value="2"/>
</dbReference>
<dbReference type="PROSITE" id="PS51257">
    <property type="entry name" value="PROKAR_LIPOPROTEIN"/>
    <property type="match status" value="1"/>
</dbReference>
<evidence type="ECO:0000256" key="1">
    <source>
        <dbReference type="SAM" id="MobiDB-lite"/>
    </source>
</evidence>
<keyword evidence="5" id="KW-1185">Reference proteome</keyword>
<reference evidence="4" key="1">
    <citation type="submission" date="2018-11" db="EMBL/GenBank/DDBJ databases">
        <authorList>
            <person name="Alioto T."/>
            <person name="Alioto T."/>
        </authorList>
    </citation>
    <scope>NUCLEOTIDE SEQUENCE</scope>
</reference>
<dbReference type="Gene3D" id="1.20.120.1920">
    <property type="entry name" value="UBAP1 SOUBA domain"/>
    <property type="match status" value="1"/>
</dbReference>
<feature type="domain" description="UBA" evidence="2">
    <location>
        <begin position="537"/>
        <end position="580"/>
    </location>
</feature>
<dbReference type="PANTHER" id="PTHR15960:SF5">
    <property type="entry name" value="LD44032P"/>
    <property type="match status" value="1"/>
</dbReference>
<dbReference type="SMART" id="SM00165">
    <property type="entry name" value="UBA"/>
    <property type="match status" value="2"/>
</dbReference>
<dbReference type="InterPro" id="IPR009060">
    <property type="entry name" value="UBA-like_sf"/>
</dbReference>